<dbReference type="HOGENOM" id="CLU_2962419_0_0_1"/>
<protein>
    <submittedName>
        <fullName evidence="2">Uncharacterized protein</fullName>
    </submittedName>
</protein>
<reference evidence="2 3" key="1">
    <citation type="submission" date="2014-04" db="EMBL/GenBank/DDBJ databases">
        <authorList>
            <consortium name="DOE Joint Genome Institute"/>
            <person name="Kuo A."/>
            <person name="Ruytinx J."/>
            <person name="Rineau F."/>
            <person name="Colpaert J."/>
            <person name="Kohler A."/>
            <person name="Nagy L.G."/>
            <person name="Floudas D."/>
            <person name="Copeland A."/>
            <person name="Barry K.W."/>
            <person name="Cichocki N."/>
            <person name="Veneault-Fourrey C."/>
            <person name="LaButti K."/>
            <person name="Lindquist E.A."/>
            <person name="Lipzen A."/>
            <person name="Lundell T."/>
            <person name="Morin E."/>
            <person name="Murat C."/>
            <person name="Sun H."/>
            <person name="Tunlid A."/>
            <person name="Henrissat B."/>
            <person name="Grigoriev I.V."/>
            <person name="Hibbett D.S."/>
            <person name="Martin F."/>
            <person name="Nordberg H.P."/>
            <person name="Cantor M.N."/>
            <person name="Hua S.X."/>
        </authorList>
    </citation>
    <scope>NUCLEOTIDE SEQUENCE [LARGE SCALE GENOMIC DNA]</scope>
    <source>
        <strain evidence="2 3">UH-Slu-Lm8-n1</strain>
    </source>
</reference>
<organism evidence="2 3">
    <name type="scientific">Suillus luteus UH-Slu-Lm8-n1</name>
    <dbReference type="NCBI Taxonomy" id="930992"/>
    <lineage>
        <taxon>Eukaryota</taxon>
        <taxon>Fungi</taxon>
        <taxon>Dikarya</taxon>
        <taxon>Basidiomycota</taxon>
        <taxon>Agaricomycotina</taxon>
        <taxon>Agaricomycetes</taxon>
        <taxon>Agaricomycetidae</taxon>
        <taxon>Boletales</taxon>
        <taxon>Suillineae</taxon>
        <taxon>Suillaceae</taxon>
        <taxon>Suillus</taxon>
    </lineage>
</organism>
<gene>
    <name evidence="2" type="ORF">CY34DRAFT_19817</name>
</gene>
<keyword evidence="1" id="KW-0732">Signal</keyword>
<evidence type="ECO:0000313" key="3">
    <source>
        <dbReference type="Proteomes" id="UP000054485"/>
    </source>
</evidence>
<sequence length="59" mass="6457">MAMGVENLRWVCLLFGNMPTILFASSLIPQSQWPGSSIIRKVVNDGLTAFQTQGALYPS</sequence>
<name>A0A0D0A069_9AGAM</name>
<proteinExistence type="predicted"/>
<feature type="signal peptide" evidence="1">
    <location>
        <begin position="1"/>
        <end position="24"/>
    </location>
</feature>
<reference evidence="3" key="2">
    <citation type="submission" date="2015-01" db="EMBL/GenBank/DDBJ databases">
        <title>Evolutionary Origins and Diversification of the Mycorrhizal Mutualists.</title>
        <authorList>
            <consortium name="DOE Joint Genome Institute"/>
            <consortium name="Mycorrhizal Genomics Consortium"/>
            <person name="Kohler A."/>
            <person name="Kuo A."/>
            <person name="Nagy L.G."/>
            <person name="Floudas D."/>
            <person name="Copeland A."/>
            <person name="Barry K.W."/>
            <person name="Cichocki N."/>
            <person name="Veneault-Fourrey C."/>
            <person name="LaButti K."/>
            <person name="Lindquist E.A."/>
            <person name="Lipzen A."/>
            <person name="Lundell T."/>
            <person name="Morin E."/>
            <person name="Murat C."/>
            <person name="Riley R."/>
            <person name="Ohm R."/>
            <person name="Sun H."/>
            <person name="Tunlid A."/>
            <person name="Henrissat B."/>
            <person name="Grigoriev I.V."/>
            <person name="Hibbett D.S."/>
            <person name="Martin F."/>
        </authorList>
    </citation>
    <scope>NUCLEOTIDE SEQUENCE [LARGE SCALE GENOMIC DNA]</scope>
    <source>
        <strain evidence="3">UH-Slu-Lm8-n1</strain>
    </source>
</reference>
<dbReference type="AlphaFoldDB" id="A0A0D0A069"/>
<dbReference type="Proteomes" id="UP000054485">
    <property type="component" value="Unassembled WGS sequence"/>
</dbReference>
<evidence type="ECO:0000256" key="1">
    <source>
        <dbReference type="SAM" id="SignalP"/>
    </source>
</evidence>
<evidence type="ECO:0000313" key="2">
    <source>
        <dbReference type="EMBL" id="KIK31539.1"/>
    </source>
</evidence>
<dbReference type="EMBL" id="KN836891">
    <property type="protein sequence ID" value="KIK31539.1"/>
    <property type="molecule type" value="Genomic_DNA"/>
</dbReference>
<keyword evidence="3" id="KW-1185">Reference proteome</keyword>
<dbReference type="InParanoid" id="A0A0D0A069"/>
<accession>A0A0D0A069</accession>
<feature type="chain" id="PRO_5002206992" evidence="1">
    <location>
        <begin position="25"/>
        <end position="59"/>
    </location>
</feature>